<reference evidence="5" key="2">
    <citation type="journal article" date="2020" name="mSystems">
        <title>Genome- and Community-Level Interaction Insights into Carbon Utilization and Element Cycling Functions of Hydrothermarchaeota in Hydrothermal Sediment.</title>
        <authorList>
            <person name="Zhou Z."/>
            <person name="Liu Y."/>
            <person name="Xu W."/>
            <person name="Pan J."/>
            <person name="Luo Z.H."/>
            <person name="Li M."/>
        </authorList>
    </citation>
    <scope>NUCLEOTIDE SEQUENCE [LARGE SCALE GENOMIC DNA]</scope>
    <source>
        <strain evidence="5">SpSt-299</strain>
    </source>
</reference>
<dbReference type="Gene3D" id="4.10.520.10">
    <property type="entry name" value="IHF-like DNA-binding proteins"/>
    <property type="match status" value="1"/>
</dbReference>
<accession>A0A062XXL7</accession>
<keyword evidence="2" id="KW-0226">DNA condensation</keyword>
<dbReference type="SUPFAM" id="SSF47729">
    <property type="entry name" value="IHF-like DNA-binding proteins"/>
    <property type="match status" value="1"/>
</dbReference>
<dbReference type="CDD" id="cd13831">
    <property type="entry name" value="HU"/>
    <property type="match status" value="1"/>
</dbReference>
<dbReference type="STRING" id="1312852.EG19_06620"/>
<dbReference type="PRINTS" id="PR01727">
    <property type="entry name" value="DNABINDINGHU"/>
</dbReference>
<proteinExistence type="inferred from homology"/>
<organism evidence="6 7">
    <name type="scientific">Thermoanaerobaculum aquaticum</name>
    <dbReference type="NCBI Taxonomy" id="1312852"/>
    <lineage>
        <taxon>Bacteria</taxon>
        <taxon>Pseudomonadati</taxon>
        <taxon>Acidobacteriota</taxon>
        <taxon>Thermoanaerobaculia</taxon>
        <taxon>Thermoanaerobaculales</taxon>
        <taxon>Thermoanaerobaculaceae</taxon>
        <taxon>Thermoanaerobaculum</taxon>
    </lineage>
</organism>
<sequence>MNKSELALKLAKKVGLTQAKAAEVVDAIFSPHKGIVAVELDAGRKVTIPGFGTFSTRKRAARQGRNPATGKTITIPARHYVAFKPGKTLKEKLAK</sequence>
<dbReference type="OrthoDB" id="9799835at2"/>
<evidence type="ECO:0000256" key="4">
    <source>
        <dbReference type="RuleBase" id="RU003939"/>
    </source>
</evidence>
<dbReference type="AlphaFoldDB" id="A0A062XXL7"/>
<evidence type="ECO:0000256" key="3">
    <source>
        <dbReference type="ARBA" id="ARBA00023125"/>
    </source>
</evidence>
<dbReference type="PANTHER" id="PTHR33175:SF3">
    <property type="entry name" value="DNA-BINDING PROTEIN HU-BETA"/>
    <property type="match status" value="1"/>
</dbReference>
<dbReference type="RefSeq" id="WP_038049954.1">
    <property type="nucleotide sequence ID" value="NZ_JMFG01000024.1"/>
</dbReference>
<dbReference type="GO" id="GO:0030527">
    <property type="term" value="F:structural constituent of chromatin"/>
    <property type="evidence" value="ECO:0007669"/>
    <property type="project" value="InterPro"/>
</dbReference>
<protein>
    <submittedName>
        <fullName evidence="5">HU family DNA-binding protein</fullName>
    </submittedName>
</protein>
<comment type="caution">
    <text evidence="6">The sequence shown here is derived from an EMBL/GenBank/DDBJ whole genome shotgun (WGS) entry which is preliminary data.</text>
</comment>
<evidence type="ECO:0000313" key="7">
    <source>
        <dbReference type="Proteomes" id="UP000027284"/>
    </source>
</evidence>
<keyword evidence="7" id="KW-1185">Reference proteome</keyword>
<dbReference type="InterPro" id="IPR010992">
    <property type="entry name" value="IHF-like_DNA-bd_dom_sf"/>
</dbReference>
<dbReference type="GO" id="GO:0003677">
    <property type="term" value="F:DNA binding"/>
    <property type="evidence" value="ECO:0007669"/>
    <property type="project" value="UniProtKB-KW"/>
</dbReference>
<dbReference type="SMART" id="SM00411">
    <property type="entry name" value="BHL"/>
    <property type="match status" value="1"/>
</dbReference>
<dbReference type="PROSITE" id="PS00045">
    <property type="entry name" value="HISTONE_LIKE"/>
    <property type="match status" value="1"/>
</dbReference>
<evidence type="ECO:0000256" key="2">
    <source>
        <dbReference type="ARBA" id="ARBA00023067"/>
    </source>
</evidence>
<evidence type="ECO:0000313" key="5">
    <source>
        <dbReference type="EMBL" id="HET47280.1"/>
    </source>
</evidence>
<dbReference type="EMBL" id="JMFG01000024">
    <property type="protein sequence ID" value="KDA53250.1"/>
    <property type="molecule type" value="Genomic_DNA"/>
</dbReference>
<evidence type="ECO:0000313" key="6">
    <source>
        <dbReference type="EMBL" id="KDA53250.1"/>
    </source>
</evidence>
<reference evidence="6 7" key="1">
    <citation type="submission" date="2014-04" db="EMBL/GenBank/DDBJ databases">
        <title>The Genome Sequence of Thermoanaerobaculum aquaticum MP-01, The First Cultivated Group 23 Acidobacterium.</title>
        <authorList>
            <person name="Stamps B.W."/>
            <person name="Losey N.A."/>
            <person name="Lawson P.A."/>
            <person name="Stevenson B.S."/>
        </authorList>
    </citation>
    <scope>NUCLEOTIDE SEQUENCE [LARGE SCALE GENOMIC DNA]</scope>
    <source>
        <strain evidence="6 7">MP-01</strain>
    </source>
</reference>
<dbReference type="GO" id="GO:0030261">
    <property type="term" value="P:chromosome condensation"/>
    <property type="evidence" value="ECO:0007669"/>
    <property type="project" value="UniProtKB-KW"/>
</dbReference>
<name>A0A062XXL7_9BACT</name>
<dbReference type="Pfam" id="PF00216">
    <property type="entry name" value="Bac_DNA_binding"/>
    <property type="match status" value="1"/>
</dbReference>
<dbReference type="PANTHER" id="PTHR33175">
    <property type="entry name" value="DNA-BINDING PROTEIN HU"/>
    <property type="match status" value="1"/>
</dbReference>
<keyword evidence="3 5" id="KW-0238">DNA-binding</keyword>
<gene>
    <name evidence="6" type="ORF">EG19_06620</name>
    <name evidence="5" type="ORF">ENQ31_03855</name>
</gene>
<dbReference type="Proteomes" id="UP000027284">
    <property type="component" value="Unassembled WGS sequence"/>
</dbReference>
<dbReference type="InterPro" id="IPR000119">
    <property type="entry name" value="Hist_DNA-bd"/>
</dbReference>
<dbReference type="InterPro" id="IPR020816">
    <property type="entry name" value="Histone-like_DNA-bd_CS"/>
</dbReference>
<comment type="similarity">
    <text evidence="1 4">Belongs to the bacterial histone-like protein family.</text>
</comment>
<dbReference type="EMBL" id="DSMR01000278">
    <property type="protein sequence ID" value="HET47280.1"/>
    <property type="molecule type" value="Genomic_DNA"/>
</dbReference>
<evidence type="ECO:0000256" key="1">
    <source>
        <dbReference type="ARBA" id="ARBA00010529"/>
    </source>
</evidence>